<protein>
    <recommendedName>
        <fullName evidence="3">GTP-binding protein</fullName>
    </recommendedName>
</protein>
<gene>
    <name evidence="1" type="ORF">NMU03_07220</name>
</gene>
<accession>A0ABY5I5B4</accession>
<name>A0ABY5I5B4_9FIRM</name>
<evidence type="ECO:0000313" key="2">
    <source>
        <dbReference type="Proteomes" id="UP001060112"/>
    </source>
</evidence>
<keyword evidence="2" id="KW-1185">Reference proteome</keyword>
<reference evidence="1" key="1">
    <citation type="submission" date="2022-07" db="EMBL/GenBank/DDBJ databases">
        <title>Faecal culturing of patients with breast cancer.</title>
        <authorList>
            <person name="Teng N.M.Y."/>
            <person name="Kiu R."/>
            <person name="Evans R."/>
            <person name="Baker D.J."/>
            <person name="Zenner C."/>
            <person name="Robinson S.D."/>
            <person name="Hall L.J."/>
        </authorList>
    </citation>
    <scope>NUCLEOTIDE SEQUENCE</scope>
    <source>
        <strain evidence="1">LH1062</strain>
    </source>
</reference>
<dbReference type="RefSeq" id="WP_290141976.1">
    <property type="nucleotide sequence ID" value="NZ_CP101620.1"/>
</dbReference>
<evidence type="ECO:0000313" key="1">
    <source>
        <dbReference type="EMBL" id="UTY40556.1"/>
    </source>
</evidence>
<dbReference type="EMBL" id="CP101620">
    <property type="protein sequence ID" value="UTY40556.1"/>
    <property type="molecule type" value="Genomic_DNA"/>
</dbReference>
<proteinExistence type="predicted"/>
<sequence>MNYYTSDEAIYDFIHFFDDNTELLLALNKWDLLPYISQYNTNCLLEKANNTFIQRYKEYFMIYYTIPYFQICYCWILSDKKESVTQVFQIIKTLQNQTFKNIR</sequence>
<organism evidence="1 2">
    <name type="scientific">Allocoprobacillus halotolerans</name>
    <dbReference type="NCBI Taxonomy" id="2944914"/>
    <lineage>
        <taxon>Bacteria</taxon>
        <taxon>Bacillati</taxon>
        <taxon>Bacillota</taxon>
        <taxon>Erysipelotrichia</taxon>
        <taxon>Erysipelotrichales</taxon>
        <taxon>Erysipelotrichaceae</taxon>
        <taxon>Allocoprobacillus</taxon>
    </lineage>
</organism>
<dbReference type="Proteomes" id="UP001060112">
    <property type="component" value="Chromosome"/>
</dbReference>
<evidence type="ECO:0008006" key="3">
    <source>
        <dbReference type="Google" id="ProtNLM"/>
    </source>
</evidence>